<dbReference type="AlphaFoldDB" id="A0A9P9AN86"/>
<comment type="caution">
    <text evidence="2">The sequence shown here is derived from an EMBL/GenBank/DDBJ whole genome shotgun (WGS) entry which is preliminary data.</text>
</comment>
<proteinExistence type="predicted"/>
<gene>
    <name evidence="2" type="ORF">B0T10DRAFT_145091</name>
</gene>
<reference evidence="2 3" key="1">
    <citation type="journal article" date="2021" name="Nat. Commun.">
        <title>Genetic determinants of endophytism in the Arabidopsis root mycobiome.</title>
        <authorList>
            <person name="Mesny F."/>
            <person name="Miyauchi S."/>
            <person name="Thiergart T."/>
            <person name="Pickel B."/>
            <person name="Atanasova L."/>
            <person name="Karlsson M."/>
            <person name="Huettel B."/>
            <person name="Barry K.W."/>
            <person name="Haridas S."/>
            <person name="Chen C."/>
            <person name="Bauer D."/>
            <person name="Andreopoulos W."/>
            <person name="Pangilinan J."/>
            <person name="LaButti K."/>
            <person name="Riley R."/>
            <person name="Lipzen A."/>
            <person name="Clum A."/>
            <person name="Drula E."/>
            <person name="Henrissat B."/>
            <person name="Kohler A."/>
            <person name="Grigoriev I.V."/>
            <person name="Martin F.M."/>
            <person name="Hacquard S."/>
        </authorList>
    </citation>
    <scope>NUCLEOTIDE SEQUENCE [LARGE SCALE GENOMIC DNA]</scope>
    <source>
        <strain evidence="2 3">MPI-CAGE-CH-0241</strain>
    </source>
</reference>
<protein>
    <submittedName>
        <fullName evidence="2">Uncharacterized protein</fullName>
    </submittedName>
</protein>
<sequence>MLALAPAAMADVQLMYMALTVAAAEKMGVLNGWLRSLICPQKETGVTAELLRSDSGAAAAETSIHASNQRQGGGRCPEVQRFERVRADSGLSAVVRLVCFGGSAMEQVSMCWFDQQQHQQNYERSHLREGGIEPSLEGASPVTATASTGHGRQARMPRKVQGGKEVPRTTRHPAA</sequence>
<feature type="region of interest" description="Disordered" evidence="1">
    <location>
        <begin position="131"/>
        <end position="175"/>
    </location>
</feature>
<accession>A0A9P9AN86</accession>
<keyword evidence="3" id="KW-1185">Reference proteome</keyword>
<name>A0A9P9AN86_9HYPO</name>
<evidence type="ECO:0000313" key="2">
    <source>
        <dbReference type="EMBL" id="KAH6880494.1"/>
    </source>
</evidence>
<dbReference type="EMBL" id="JAGPYM010000026">
    <property type="protein sequence ID" value="KAH6880494.1"/>
    <property type="molecule type" value="Genomic_DNA"/>
</dbReference>
<dbReference type="Proteomes" id="UP000777438">
    <property type="component" value="Unassembled WGS sequence"/>
</dbReference>
<evidence type="ECO:0000313" key="3">
    <source>
        <dbReference type="Proteomes" id="UP000777438"/>
    </source>
</evidence>
<organism evidence="2 3">
    <name type="scientific">Thelonectria olida</name>
    <dbReference type="NCBI Taxonomy" id="1576542"/>
    <lineage>
        <taxon>Eukaryota</taxon>
        <taxon>Fungi</taxon>
        <taxon>Dikarya</taxon>
        <taxon>Ascomycota</taxon>
        <taxon>Pezizomycotina</taxon>
        <taxon>Sordariomycetes</taxon>
        <taxon>Hypocreomycetidae</taxon>
        <taxon>Hypocreales</taxon>
        <taxon>Nectriaceae</taxon>
        <taxon>Thelonectria</taxon>
    </lineage>
</organism>
<evidence type="ECO:0000256" key="1">
    <source>
        <dbReference type="SAM" id="MobiDB-lite"/>
    </source>
</evidence>